<keyword evidence="2" id="KW-1185">Reference proteome</keyword>
<dbReference type="EMBL" id="BOON01000077">
    <property type="protein sequence ID" value="GII26419.1"/>
    <property type="molecule type" value="Genomic_DNA"/>
</dbReference>
<gene>
    <name evidence="1" type="ORF">Pme01_60160</name>
</gene>
<comment type="caution">
    <text evidence="1">The sequence shown here is derived from an EMBL/GenBank/DDBJ whole genome shotgun (WGS) entry which is preliminary data.</text>
</comment>
<name>A0A8J3X4A7_9ACTN</name>
<organism evidence="1 2">
    <name type="scientific">Planosporangium mesophilum</name>
    <dbReference type="NCBI Taxonomy" id="689768"/>
    <lineage>
        <taxon>Bacteria</taxon>
        <taxon>Bacillati</taxon>
        <taxon>Actinomycetota</taxon>
        <taxon>Actinomycetes</taxon>
        <taxon>Micromonosporales</taxon>
        <taxon>Micromonosporaceae</taxon>
        <taxon>Planosporangium</taxon>
    </lineage>
</organism>
<protein>
    <submittedName>
        <fullName evidence="1">Uncharacterized protein</fullName>
    </submittedName>
</protein>
<proteinExistence type="predicted"/>
<sequence>MSTEAADRDAYVDAFLRLARDAVAGDLATWDGALETLEVDYETAGGAHAVALVRFRGRSYRYRRRIWPPDHPAALKAAIYATALLEDLLTRPPTAASDPGTAVTTI</sequence>
<dbReference type="Proteomes" id="UP000599074">
    <property type="component" value="Unassembled WGS sequence"/>
</dbReference>
<dbReference type="AlphaFoldDB" id="A0A8J3X4A7"/>
<accession>A0A8J3X4A7</accession>
<evidence type="ECO:0000313" key="2">
    <source>
        <dbReference type="Proteomes" id="UP000599074"/>
    </source>
</evidence>
<dbReference type="RefSeq" id="WP_168118204.1">
    <property type="nucleotide sequence ID" value="NZ_BOON01000077.1"/>
</dbReference>
<reference evidence="1" key="1">
    <citation type="submission" date="2021-01" db="EMBL/GenBank/DDBJ databases">
        <title>Whole genome shotgun sequence of Planosporangium mesophilum NBRC 109066.</title>
        <authorList>
            <person name="Komaki H."/>
            <person name="Tamura T."/>
        </authorList>
    </citation>
    <scope>NUCLEOTIDE SEQUENCE</scope>
    <source>
        <strain evidence="1">NBRC 109066</strain>
    </source>
</reference>
<evidence type="ECO:0000313" key="1">
    <source>
        <dbReference type="EMBL" id="GII26419.1"/>
    </source>
</evidence>